<keyword evidence="2" id="KW-0119">Carbohydrate metabolism</keyword>
<evidence type="ECO:0000256" key="4">
    <source>
        <dbReference type="ARBA" id="ARBA00022777"/>
    </source>
</evidence>
<evidence type="ECO:0000256" key="2">
    <source>
        <dbReference type="ARBA" id="ARBA00022629"/>
    </source>
</evidence>
<gene>
    <name evidence="7" type="ORF">GCM10023322_06000</name>
</gene>
<dbReference type="InterPro" id="IPR043129">
    <property type="entry name" value="ATPase_NBD"/>
</dbReference>
<keyword evidence="2" id="KW-0859">Xylose metabolism</keyword>
<evidence type="ECO:0000313" key="7">
    <source>
        <dbReference type="EMBL" id="GAA5178556.1"/>
    </source>
</evidence>
<dbReference type="InterPro" id="IPR050406">
    <property type="entry name" value="FGGY_Carb_Kinase"/>
</dbReference>
<organism evidence="7 8">
    <name type="scientific">Rugosimonospora acidiphila</name>
    <dbReference type="NCBI Taxonomy" id="556531"/>
    <lineage>
        <taxon>Bacteria</taxon>
        <taxon>Bacillati</taxon>
        <taxon>Actinomycetota</taxon>
        <taxon>Actinomycetes</taxon>
        <taxon>Micromonosporales</taxon>
        <taxon>Micromonosporaceae</taxon>
        <taxon>Rugosimonospora</taxon>
    </lineage>
</organism>
<dbReference type="PANTHER" id="PTHR43095:SF5">
    <property type="entry name" value="XYLULOSE KINASE"/>
    <property type="match status" value="1"/>
</dbReference>
<keyword evidence="8" id="KW-1185">Reference proteome</keyword>
<dbReference type="EMBL" id="BAABJQ010000002">
    <property type="protein sequence ID" value="GAA5178556.1"/>
    <property type="molecule type" value="Genomic_DNA"/>
</dbReference>
<sequence>MRTVDAEHAALWVGVDVGTQSLRVLIADGTGREVGRGTSRLHSQRAAGSRHWQRPEDWWDAFGSACREATAALAGAGQASSASRIAGVAIAATSGTFLLADEAGSPCTPALMYDDARAVAQAAQVQAAGSERWTALGYAIQPAWALPKLLWLAQQASPPIRAGLADGRLRLLHCADYLASRLHGGPVATDWSNALKTGYDCDLGAWPADVLDRLGIDPMVLPAVVRPGSAIGTVGRDGARHTGLPAGTPIRAGLTDGCAAQVAAGALRPGAWNSVLGTTLVLKGVTERRLADPDGAVYSHRHPDGGWLPGGASNIGAGALAAWFPGVDHERADADAARHEPADRLVYPLTATGERFPFVRPDAEPFEIGGLVDGSDRYAAVLQSVAYVERLCYAVLRRLGADVTGALFLTGGATASPYWTQLRADILGRAVRLPDCPEPAFGMAVVAAAGDGPLTETARRMVRASRTVEPRPGAAARFADTYRRFLDALAARGWISDDLARYAQELT</sequence>
<keyword evidence="4 7" id="KW-0418">Kinase</keyword>
<dbReference type="InterPro" id="IPR000577">
    <property type="entry name" value="Carb_kinase_FGGY"/>
</dbReference>
<evidence type="ECO:0000313" key="8">
    <source>
        <dbReference type="Proteomes" id="UP001501570"/>
    </source>
</evidence>
<proteinExistence type="inferred from homology"/>
<dbReference type="PANTHER" id="PTHR43095">
    <property type="entry name" value="SUGAR KINASE"/>
    <property type="match status" value="1"/>
</dbReference>
<feature type="domain" description="Carbohydrate kinase FGGY N-terminal" evidence="5">
    <location>
        <begin position="12"/>
        <end position="262"/>
    </location>
</feature>
<dbReference type="Gene3D" id="3.30.420.40">
    <property type="match status" value="2"/>
</dbReference>
<dbReference type="Pfam" id="PF02782">
    <property type="entry name" value="FGGY_C"/>
    <property type="match status" value="1"/>
</dbReference>
<accession>A0ABP9RJM4</accession>
<dbReference type="Pfam" id="PF00370">
    <property type="entry name" value="FGGY_N"/>
    <property type="match status" value="1"/>
</dbReference>
<dbReference type="CDD" id="cd07783">
    <property type="entry name" value="ASKHA_NBD_FGGY_SePSK_AtXK1-like"/>
    <property type="match status" value="1"/>
</dbReference>
<dbReference type="Proteomes" id="UP001501570">
    <property type="component" value="Unassembled WGS sequence"/>
</dbReference>
<name>A0ABP9RJM4_9ACTN</name>
<evidence type="ECO:0000259" key="6">
    <source>
        <dbReference type="Pfam" id="PF02782"/>
    </source>
</evidence>
<comment type="similarity">
    <text evidence="1">Belongs to the FGGY kinase family.</text>
</comment>
<evidence type="ECO:0000256" key="1">
    <source>
        <dbReference type="ARBA" id="ARBA00009156"/>
    </source>
</evidence>
<feature type="domain" description="Carbohydrate kinase FGGY C-terminal" evidence="6">
    <location>
        <begin position="274"/>
        <end position="449"/>
    </location>
</feature>
<reference evidence="8" key="1">
    <citation type="journal article" date="2019" name="Int. J. Syst. Evol. Microbiol.">
        <title>The Global Catalogue of Microorganisms (GCM) 10K type strain sequencing project: providing services to taxonomists for standard genome sequencing and annotation.</title>
        <authorList>
            <consortium name="The Broad Institute Genomics Platform"/>
            <consortium name="The Broad Institute Genome Sequencing Center for Infectious Disease"/>
            <person name="Wu L."/>
            <person name="Ma J."/>
        </authorList>
    </citation>
    <scope>NUCLEOTIDE SEQUENCE [LARGE SCALE GENOMIC DNA]</scope>
    <source>
        <strain evidence="8">JCM 18304</strain>
    </source>
</reference>
<comment type="caution">
    <text evidence="7">The sequence shown here is derived from an EMBL/GenBank/DDBJ whole genome shotgun (WGS) entry which is preliminary data.</text>
</comment>
<dbReference type="RefSeq" id="WP_345625839.1">
    <property type="nucleotide sequence ID" value="NZ_BAABJQ010000002.1"/>
</dbReference>
<dbReference type="InterPro" id="IPR018484">
    <property type="entry name" value="FGGY_N"/>
</dbReference>
<keyword evidence="3" id="KW-0808">Transferase</keyword>
<dbReference type="SUPFAM" id="SSF53067">
    <property type="entry name" value="Actin-like ATPase domain"/>
    <property type="match status" value="2"/>
</dbReference>
<dbReference type="InterPro" id="IPR018485">
    <property type="entry name" value="FGGY_C"/>
</dbReference>
<dbReference type="GO" id="GO:0016301">
    <property type="term" value="F:kinase activity"/>
    <property type="evidence" value="ECO:0007669"/>
    <property type="project" value="UniProtKB-KW"/>
</dbReference>
<protein>
    <submittedName>
        <fullName evidence="7">FGGY-family carbohydrate kinase</fullName>
    </submittedName>
</protein>
<evidence type="ECO:0000256" key="3">
    <source>
        <dbReference type="ARBA" id="ARBA00022679"/>
    </source>
</evidence>
<dbReference type="PIRSF" id="PIRSF000538">
    <property type="entry name" value="GlpK"/>
    <property type="match status" value="1"/>
</dbReference>
<evidence type="ECO:0000259" key="5">
    <source>
        <dbReference type="Pfam" id="PF00370"/>
    </source>
</evidence>